<dbReference type="GO" id="GO:0004843">
    <property type="term" value="F:cysteine-type deubiquitinase activity"/>
    <property type="evidence" value="ECO:0007669"/>
    <property type="project" value="InterPro"/>
</dbReference>
<dbReference type="PROSITE" id="PS00973">
    <property type="entry name" value="USP_2"/>
    <property type="match status" value="1"/>
</dbReference>
<accession>A0A3Q3DZP6</accession>
<dbReference type="InterPro" id="IPR018200">
    <property type="entry name" value="USP_CS"/>
</dbReference>
<dbReference type="STRING" id="109280.ENSHCOP00000024541"/>
<reference evidence="2" key="2">
    <citation type="submission" date="2025-09" db="UniProtKB">
        <authorList>
            <consortium name="Ensembl"/>
        </authorList>
    </citation>
    <scope>IDENTIFICATION</scope>
</reference>
<sequence>MSQSQGEAQLYGLFAVLVHSGFSCHAGHYFCYIKVPRRLGASLQTFAVAFCKSCLSLFRVSQASNGQWFQMNDSSVTVSDIRSVLNQQAYVLFYIK</sequence>
<dbReference type="GO" id="GO:0005634">
    <property type="term" value="C:nucleus"/>
    <property type="evidence" value="ECO:0007669"/>
    <property type="project" value="TreeGrafter"/>
</dbReference>
<protein>
    <recommendedName>
        <fullName evidence="1">USP domain-containing protein</fullName>
    </recommendedName>
</protein>
<dbReference type="Gene3D" id="3.90.70.10">
    <property type="entry name" value="Cysteine proteinases"/>
    <property type="match status" value="1"/>
</dbReference>
<dbReference type="InterPro" id="IPR028889">
    <property type="entry name" value="USP"/>
</dbReference>
<dbReference type="SUPFAM" id="SSF54001">
    <property type="entry name" value="Cysteine proteinases"/>
    <property type="match status" value="1"/>
</dbReference>
<dbReference type="GO" id="GO:0016579">
    <property type="term" value="P:protein deubiquitination"/>
    <property type="evidence" value="ECO:0007669"/>
    <property type="project" value="InterPro"/>
</dbReference>
<reference evidence="2" key="1">
    <citation type="submission" date="2025-08" db="UniProtKB">
        <authorList>
            <consortium name="Ensembl"/>
        </authorList>
    </citation>
    <scope>IDENTIFICATION</scope>
</reference>
<evidence type="ECO:0000313" key="2">
    <source>
        <dbReference type="Ensembl" id="ENSHCOP00000024541.1"/>
    </source>
</evidence>
<dbReference type="Ensembl" id="ENSHCOT00000026466.1">
    <property type="protein sequence ID" value="ENSHCOP00000024541.1"/>
    <property type="gene ID" value="ENSHCOG00000013968.1"/>
</dbReference>
<dbReference type="OMA" id="TFAVAFC"/>
<dbReference type="GeneTree" id="ENSGT00940000154596"/>
<dbReference type="AlphaFoldDB" id="A0A3Q3DZP6"/>
<dbReference type="GO" id="GO:0005829">
    <property type="term" value="C:cytosol"/>
    <property type="evidence" value="ECO:0007669"/>
    <property type="project" value="TreeGrafter"/>
</dbReference>
<dbReference type="Proteomes" id="UP000264820">
    <property type="component" value="Unplaced"/>
</dbReference>
<dbReference type="InterPro" id="IPR001394">
    <property type="entry name" value="Peptidase_C19_UCH"/>
</dbReference>
<name>A0A3Q3DZP6_HIPCM</name>
<dbReference type="PANTHER" id="PTHR24006:SF727">
    <property type="entry name" value="UBIQUITIN CARBOXYL-TERMINAL HYDROLASE 42"/>
    <property type="match status" value="1"/>
</dbReference>
<dbReference type="Pfam" id="PF00443">
    <property type="entry name" value="UCH"/>
    <property type="match status" value="1"/>
</dbReference>
<evidence type="ECO:0000259" key="1">
    <source>
        <dbReference type="PROSITE" id="PS50235"/>
    </source>
</evidence>
<organism evidence="2 3">
    <name type="scientific">Hippocampus comes</name>
    <name type="common">Tiger tail seahorse</name>
    <dbReference type="NCBI Taxonomy" id="109280"/>
    <lineage>
        <taxon>Eukaryota</taxon>
        <taxon>Metazoa</taxon>
        <taxon>Chordata</taxon>
        <taxon>Craniata</taxon>
        <taxon>Vertebrata</taxon>
        <taxon>Euteleostomi</taxon>
        <taxon>Actinopterygii</taxon>
        <taxon>Neopterygii</taxon>
        <taxon>Teleostei</taxon>
        <taxon>Neoteleostei</taxon>
        <taxon>Acanthomorphata</taxon>
        <taxon>Syngnathiaria</taxon>
        <taxon>Syngnathiformes</taxon>
        <taxon>Syngnathoidei</taxon>
        <taxon>Syngnathidae</taxon>
        <taxon>Hippocampus</taxon>
    </lineage>
</organism>
<feature type="domain" description="USP" evidence="1">
    <location>
        <begin position="1"/>
        <end position="96"/>
    </location>
</feature>
<keyword evidence="3" id="KW-1185">Reference proteome</keyword>
<evidence type="ECO:0000313" key="3">
    <source>
        <dbReference type="Proteomes" id="UP000264820"/>
    </source>
</evidence>
<dbReference type="GO" id="GO:0042981">
    <property type="term" value="P:regulation of apoptotic process"/>
    <property type="evidence" value="ECO:0007669"/>
    <property type="project" value="TreeGrafter"/>
</dbReference>
<dbReference type="PANTHER" id="PTHR24006">
    <property type="entry name" value="UBIQUITIN CARBOXYL-TERMINAL HYDROLASE"/>
    <property type="match status" value="1"/>
</dbReference>
<dbReference type="InterPro" id="IPR050164">
    <property type="entry name" value="Peptidase_C19"/>
</dbReference>
<dbReference type="PROSITE" id="PS50235">
    <property type="entry name" value="USP_3"/>
    <property type="match status" value="1"/>
</dbReference>
<dbReference type="InterPro" id="IPR038765">
    <property type="entry name" value="Papain-like_cys_pep_sf"/>
</dbReference>
<proteinExistence type="predicted"/>